<evidence type="ECO:0000256" key="2">
    <source>
        <dbReference type="ARBA" id="ARBA00022540"/>
    </source>
</evidence>
<evidence type="ECO:0000256" key="7">
    <source>
        <dbReference type="ARBA" id="ARBA00022884"/>
    </source>
</evidence>
<dbReference type="Pfam" id="PF00271">
    <property type="entry name" value="Helicase_C"/>
    <property type="match status" value="1"/>
</dbReference>
<evidence type="ECO:0000256" key="10">
    <source>
        <dbReference type="ARBA" id="ARBA00047984"/>
    </source>
</evidence>
<dbReference type="InterPro" id="IPR027417">
    <property type="entry name" value="P-loop_NTPase"/>
</dbReference>
<dbReference type="EMBL" id="CAJNNW010024932">
    <property type="protein sequence ID" value="CAE8674866.1"/>
    <property type="molecule type" value="Genomic_DNA"/>
</dbReference>
<dbReference type="Pfam" id="PF00270">
    <property type="entry name" value="DEAD"/>
    <property type="match status" value="1"/>
</dbReference>
<evidence type="ECO:0000313" key="19">
    <source>
        <dbReference type="Proteomes" id="UP000626109"/>
    </source>
</evidence>
<dbReference type="PROSITE" id="PS51192">
    <property type="entry name" value="HELICASE_ATP_BIND_1"/>
    <property type="match status" value="1"/>
</dbReference>
<comment type="caution">
    <text evidence="18">The sequence shown here is derived from an EMBL/GenBank/DDBJ whole genome shotgun (WGS) entry which is preliminary data.</text>
</comment>
<comment type="similarity">
    <text evidence="9">Belongs to the DEAD box helicase family. eIF4A subfamily.</text>
</comment>
<dbReference type="GO" id="GO:0003743">
    <property type="term" value="F:translation initiation factor activity"/>
    <property type="evidence" value="ECO:0007669"/>
    <property type="project" value="UniProtKB-KW"/>
</dbReference>
<dbReference type="PANTHER" id="PTHR47958">
    <property type="entry name" value="ATP-DEPENDENT RNA HELICASE DBP3"/>
    <property type="match status" value="1"/>
</dbReference>
<dbReference type="GO" id="GO:0003723">
    <property type="term" value="F:RNA binding"/>
    <property type="evidence" value="ECO:0007669"/>
    <property type="project" value="UniProtKB-UniRule"/>
</dbReference>
<dbReference type="InterPro" id="IPR001650">
    <property type="entry name" value="Helicase_C-like"/>
</dbReference>
<dbReference type="PROSITE" id="PS51195">
    <property type="entry name" value="Q_MOTIF"/>
    <property type="match status" value="1"/>
</dbReference>
<evidence type="ECO:0000256" key="3">
    <source>
        <dbReference type="ARBA" id="ARBA00022741"/>
    </source>
</evidence>
<keyword evidence="14" id="KW-0812">Transmembrane</keyword>
<dbReference type="InterPro" id="IPR004088">
    <property type="entry name" value="KH_dom_type_1"/>
</dbReference>
<evidence type="ECO:0000259" key="17">
    <source>
        <dbReference type="PROSITE" id="PS51195"/>
    </source>
</evidence>
<dbReference type="Pfam" id="PF00013">
    <property type="entry name" value="KH_1"/>
    <property type="match status" value="3"/>
</dbReference>
<evidence type="ECO:0000256" key="6">
    <source>
        <dbReference type="ARBA" id="ARBA00022840"/>
    </source>
</evidence>
<evidence type="ECO:0000313" key="18">
    <source>
        <dbReference type="EMBL" id="CAE8674866.1"/>
    </source>
</evidence>
<keyword evidence="3" id="KW-0547">Nucleotide-binding</keyword>
<feature type="domain" description="DEAD-box RNA helicase Q" evidence="17">
    <location>
        <begin position="18"/>
        <end position="46"/>
    </location>
</feature>
<dbReference type="GO" id="GO:0003724">
    <property type="term" value="F:RNA helicase activity"/>
    <property type="evidence" value="ECO:0007669"/>
    <property type="project" value="UniProtKB-EC"/>
</dbReference>
<keyword evidence="6" id="KW-0067">ATP-binding</keyword>
<name>A0A813JEB4_POLGL</name>
<feature type="domain" description="Helicase C-terminal" evidence="16">
    <location>
        <begin position="256"/>
        <end position="400"/>
    </location>
</feature>
<dbReference type="InterPro" id="IPR014001">
    <property type="entry name" value="Helicase_ATP-bd"/>
</dbReference>
<keyword evidence="7 11" id="KW-0694">RNA-binding</keyword>
<dbReference type="SUPFAM" id="SSF54791">
    <property type="entry name" value="Eukaryotic type KH-domain (KH-domain type I)"/>
    <property type="match status" value="3"/>
</dbReference>
<dbReference type="PROSITE" id="PS51194">
    <property type="entry name" value="HELICASE_CTER"/>
    <property type="match status" value="1"/>
</dbReference>
<gene>
    <name evidence="18" type="ORF">PGLA2088_LOCUS19144</name>
</gene>
<dbReference type="PROSITE" id="PS00039">
    <property type="entry name" value="DEAD_ATP_HELICASE"/>
    <property type="match status" value="1"/>
</dbReference>
<sequence length="2578" mass="277266">MSGEGVTVTGAEEYPVFESFDDYDLDENLLRGIYSYGFEKPSAIQQRGIKPILDGRDTIGQAQSGTGKTATFVIGALQRIDITLLATQALILAPTRELANQIYKVALALGDYQKVRAHVCIGGTSVREDIDKLRDGQHIVVGTPGRVFDMVSKRNLRPDDLKIFVLDEADELMSRGFKDQIYDIFKCMPPEVQVCLFSATMAPEILDMTSKFMRNAVRILVKKDELTLEGIRQFYVAIEKEEWKAARGVCTNKVDTLTDLYETLTITQAIIYCNTRRKVDFLQDQLTKRDFTVSTMHADLDQKERDLVMREFRSGSSRVLISTDLLARGIDVQQVSLVINYDLPANTENYLHRIGRSGRFGRKGVAINFVTNNDVRTMKDLERFYHTQIEEMPMDIAARQVHIISRQSIVFAGAVTCLEKLAFSLNAFDHGNEQRLQVDCTRNTLLLQLVVPMICKFVADDEFVGCKAQGGFGIKRALSLLDVICQDRSLLVVSFGPFTDIYQFSICISAKLSKSKGKCYSSDSDIQALLGHQRLWRCEALGTELSAQAVHGLEALPGYADHSQAQLCVLRDGLRKLGISESVPAAFLRAAAAEQKPGGSRPDAAALDLDPGLRRDELDGYLYWWLPGVCHREEVCGSSLRQKLRKYREFGSADFPAYVSELRSSQRAGHPVTGELTATLAHRDVKDCVKGKLPMWDRGHGFIGAEGSGTCLHVDQAWWSNVAKNFRGYKLVALWGPEEAAQVLASCGGELFRKPLTQNQRHALLSASCIALLRPGDIASFTGGLPHVTVVMGDEVNLTFYESFLNWNSLNAELLLRGAERELGERWWQNSMEPALLHSILDIVDTVQLCSTSGGLPERFHGTHLSDVLAEFQQVLMRSPRCALRFRRGASESETESEVGPMPWGLATTTELEAVRNSARSSSPKLAVHVAACSYIPYPEVAFHSIGKRVTVWGLFQPRSHVKTALAGAGGGGGPGPVGVTLALLASSATWWRNPPEAMSDTSDASELAPETVDPIEPDRFGLRWQGASHGSPGGASAWLLTLPAAGRIILLTSEGVIEGGVALSGRGVTGGRAITLDSSTVRTHPPRLFERLNGTEGKVHLCRSLPCTRLHLSSDTGNYRSPLVHATAFARCPESDPASQLDLGAVWTECRTGDPTPALLDVSIETALPPVASTAEGATPAEEAQGSETVVATEVPNGRRRHTVKSPELETEFSMNAGEALEQDRPPTPRMSWFLDHAFDTTAAQAWYSKVAAKLKWTSQVPQGDHDAQIMRRLSAPKVAFSVLAVVCLVAYSSLFPGPVPGGVLGSALYYAAKTAIIVASWMWHLGATFVGPVVSSLVIGSVGAWCAMSSGIITVFSVGSAVIVNVFSKAASAAGHAFGAAAGSATPGPAPAGGSRPCGAPGVKRSTEVWASAARRPVKEYLLPGSPTVGMICMKHVVSALRTQDTLPEWVSRVRASVKDATSLQAACDGADGRPGLEGIVADLADEWNMRLAAAWERVASQCPHEWVHQLASRFGDTPVPRSDAPAPPPLLRSEAPVWSPFAGPEKHSGLGFGGIAGGSEGEWQPPPTSRDLTSRSMFHGSIIPQDDAPQHPRLAGMMGLYGSGAVPLGPQDHSWNPVPQAGSMPPSKQAWDPYRDPHGLASLGGGSVYHPPPVANRGMPSNPMMSGTPVMTGGLASFGIHPGGMAPHGSTPWPQGQMGSSQSPPWAPGSNQNSHDPMHGLASAIGSLQQVLSKGNDDVVRQLERSNRTDAARGGDRHTLSGITREDELLKFALGGCDTQPIALCPGETGTSWIRSMRTAVLERRSDLIKVDCPVKIDFYVALAVALCSWGIPEDGESPKVYLDAKDFPALGADELQRWRAPPVSDSVLRASGRDPLTIETWAECCGRLAFFFGLVYGRHHEQSIVECIAALRRKHNSDSRTWSFLVVQRIFSNLLCRYLTEWRQIIRNVIRMSGHEDPNKGHIRRICQTLGPDGAPVVQPPKVFDLEDPEGHFQKVIYARMQRNVHQALWANAYELGNSKPGARIGGDAAYPQGPKVAPQITRLATKHTDVGKSGLKNCWKFNSHMGCPDGKAKAKAKAKAAATPNPAQVAAAAAAAATAAAAAKAKAKAKAKAAAKARVAGPDPASLLPLVSARILVVEAEPSRPWKNMGGGGVGSSIVLHRVCDRFIERCEIAPREVTVAAAADALNKILEALGQLHCGKSTTDAPGTASMRMIIPAKVTSAVIGPGGQIVRQMRFRTQMHVHIESTTIPPGSQTDSAEQVVSFQGPFPGIRTALLLMADILLPYVEEPWFRVWGTTSNSGIFISGLVLFHDGKGKAAKGGGKGKGAVHGSRDGSDSAGLCLKLLVPPGEASCVLGRGGSVVREISQNTTTRINTSARGEFYPGTQLQELRVFGATQQAVLQAVAQILAKIAELSGAISGGDHNAEPGSARLKVVVPFRSACAIIGPGGRTIKEVVERSGMLVHIEEATIPPGPPHELTEQVVSLTGSIDGLSVALSMIAEVLSRYAGEPWFQAWSSNSHCGLHMPGPFLFAKGKGKGKGIGKGRGHGGRAGADSGDQYDRELQSALDRWRT</sequence>
<keyword evidence="5" id="KW-0347">Helicase</keyword>
<evidence type="ECO:0000256" key="13">
    <source>
        <dbReference type="SAM" id="MobiDB-lite"/>
    </source>
</evidence>
<evidence type="ECO:0000256" key="5">
    <source>
        <dbReference type="ARBA" id="ARBA00022806"/>
    </source>
</evidence>
<evidence type="ECO:0000256" key="8">
    <source>
        <dbReference type="ARBA" id="ARBA00022917"/>
    </source>
</evidence>
<protein>
    <recommendedName>
        <fullName evidence="1">RNA helicase</fullName>
        <ecNumber evidence="1">3.6.4.13</ecNumber>
    </recommendedName>
</protein>
<feature type="transmembrane region" description="Helical" evidence="14">
    <location>
        <begin position="1280"/>
        <end position="1297"/>
    </location>
</feature>
<evidence type="ECO:0000256" key="12">
    <source>
        <dbReference type="PROSITE-ProRule" id="PRU00552"/>
    </source>
</evidence>
<dbReference type="SUPFAM" id="SSF52540">
    <property type="entry name" value="P-loop containing nucleoside triphosphate hydrolases"/>
    <property type="match status" value="1"/>
</dbReference>
<dbReference type="InterPro" id="IPR014014">
    <property type="entry name" value="RNA_helicase_DEAD_Q_motif"/>
</dbReference>
<dbReference type="InterPro" id="IPR044728">
    <property type="entry name" value="EIF4A_DEADc"/>
</dbReference>
<dbReference type="GO" id="GO:0005524">
    <property type="term" value="F:ATP binding"/>
    <property type="evidence" value="ECO:0007669"/>
    <property type="project" value="UniProtKB-KW"/>
</dbReference>
<feature type="compositionally biased region" description="Basic and acidic residues" evidence="13">
    <location>
        <begin position="2564"/>
        <end position="2578"/>
    </location>
</feature>
<evidence type="ECO:0000259" key="15">
    <source>
        <dbReference type="PROSITE" id="PS51192"/>
    </source>
</evidence>
<keyword evidence="14" id="KW-1133">Transmembrane helix</keyword>
<dbReference type="InterPro" id="IPR004087">
    <property type="entry name" value="KH_dom"/>
</dbReference>
<proteinExistence type="inferred from homology"/>
<evidence type="ECO:0000256" key="4">
    <source>
        <dbReference type="ARBA" id="ARBA00022801"/>
    </source>
</evidence>
<evidence type="ECO:0000256" key="9">
    <source>
        <dbReference type="ARBA" id="ARBA00024352"/>
    </source>
</evidence>
<feature type="compositionally biased region" description="Basic residues" evidence="13">
    <location>
        <begin position="2542"/>
        <end position="2554"/>
    </location>
</feature>
<dbReference type="SMART" id="SM00322">
    <property type="entry name" value="KH"/>
    <property type="match status" value="3"/>
</dbReference>
<feature type="compositionally biased region" description="Polar residues" evidence="13">
    <location>
        <begin position="1695"/>
        <end position="1718"/>
    </location>
</feature>
<dbReference type="Gene3D" id="3.30.1370.10">
    <property type="entry name" value="K Homology domain, type 1"/>
    <property type="match status" value="3"/>
</dbReference>
<evidence type="ECO:0000256" key="11">
    <source>
        <dbReference type="PROSITE-ProRule" id="PRU00117"/>
    </source>
</evidence>
<keyword evidence="4" id="KW-0378">Hydrolase</keyword>
<comment type="catalytic activity">
    <reaction evidence="10">
        <text>ATP + H2O = ADP + phosphate + H(+)</text>
        <dbReference type="Rhea" id="RHEA:13065"/>
        <dbReference type="ChEBI" id="CHEBI:15377"/>
        <dbReference type="ChEBI" id="CHEBI:15378"/>
        <dbReference type="ChEBI" id="CHEBI:30616"/>
        <dbReference type="ChEBI" id="CHEBI:43474"/>
        <dbReference type="ChEBI" id="CHEBI:456216"/>
        <dbReference type="EC" id="3.6.4.13"/>
    </reaction>
</comment>
<reference evidence="18" key="1">
    <citation type="submission" date="2021-02" db="EMBL/GenBank/DDBJ databases">
        <authorList>
            <person name="Dougan E. K."/>
            <person name="Rhodes N."/>
            <person name="Thang M."/>
            <person name="Chan C."/>
        </authorList>
    </citation>
    <scope>NUCLEOTIDE SEQUENCE</scope>
</reference>
<dbReference type="Gene3D" id="3.40.50.300">
    <property type="entry name" value="P-loop containing nucleotide triphosphate hydrolases"/>
    <property type="match status" value="2"/>
</dbReference>
<dbReference type="FunFam" id="3.40.50.300:FF:000849">
    <property type="entry name" value="ATP-dependent RNA helicase DBP5"/>
    <property type="match status" value="1"/>
</dbReference>
<feature type="short sequence motif" description="Q motif" evidence="12">
    <location>
        <begin position="18"/>
        <end position="46"/>
    </location>
</feature>
<keyword evidence="2" id="KW-0396">Initiation factor</keyword>
<dbReference type="CDD" id="cd18787">
    <property type="entry name" value="SF2_C_DEAD"/>
    <property type="match status" value="1"/>
</dbReference>
<feature type="domain" description="Helicase ATP-binding" evidence="15">
    <location>
        <begin position="49"/>
        <end position="219"/>
    </location>
</feature>
<evidence type="ECO:0000256" key="14">
    <source>
        <dbReference type="SAM" id="Phobius"/>
    </source>
</evidence>
<dbReference type="PROSITE" id="PS50084">
    <property type="entry name" value="KH_TYPE_1"/>
    <property type="match status" value="3"/>
</dbReference>
<feature type="transmembrane region" description="Helical" evidence="14">
    <location>
        <begin position="1344"/>
        <end position="1369"/>
    </location>
</feature>
<dbReference type="Proteomes" id="UP000626109">
    <property type="component" value="Unassembled WGS sequence"/>
</dbReference>
<dbReference type="GO" id="GO:0016787">
    <property type="term" value="F:hydrolase activity"/>
    <property type="evidence" value="ECO:0007669"/>
    <property type="project" value="UniProtKB-KW"/>
</dbReference>
<dbReference type="CDD" id="cd18046">
    <property type="entry name" value="DEADc_EIF4AII_EIF4AI_DDX2"/>
    <property type="match status" value="1"/>
</dbReference>
<dbReference type="SMART" id="SM00490">
    <property type="entry name" value="HELICc"/>
    <property type="match status" value="1"/>
</dbReference>
<evidence type="ECO:0000259" key="16">
    <source>
        <dbReference type="PROSITE" id="PS51194"/>
    </source>
</evidence>
<dbReference type="FunFam" id="3.40.50.300:FF:000031">
    <property type="entry name" value="Eukaryotic initiation factor 4A-III"/>
    <property type="match status" value="1"/>
</dbReference>
<organism evidence="18 19">
    <name type="scientific">Polarella glacialis</name>
    <name type="common">Dinoflagellate</name>
    <dbReference type="NCBI Taxonomy" id="89957"/>
    <lineage>
        <taxon>Eukaryota</taxon>
        <taxon>Sar</taxon>
        <taxon>Alveolata</taxon>
        <taxon>Dinophyceae</taxon>
        <taxon>Suessiales</taxon>
        <taxon>Suessiaceae</taxon>
        <taxon>Polarella</taxon>
    </lineage>
</organism>
<keyword evidence="8" id="KW-0648">Protein biosynthesis</keyword>
<dbReference type="EC" id="3.6.4.13" evidence="1"/>
<dbReference type="InterPro" id="IPR000629">
    <property type="entry name" value="RNA-helicase_DEAD-box_CS"/>
</dbReference>
<keyword evidence="14" id="KW-0472">Membrane</keyword>
<dbReference type="InterPro" id="IPR036612">
    <property type="entry name" value="KH_dom_type_1_sf"/>
</dbReference>
<dbReference type="InterPro" id="IPR011545">
    <property type="entry name" value="DEAD/DEAH_box_helicase_dom"/>
</dbReference>
<dbReference type="SMART" id="SM00487">
    <property type="entry name" value="DEXDc"/>
    <property type="match status" value="1"/>
</dbReference>
<accession>A0A813JEB4</accession>
<evidence type="ECO:0000256" key="1">
    <source>
        <dbReference type="ARBA" id="ARBA00012552"/>
    </source>
</evidence>
<feature type="transmembrane region" description="Helical" evidence="14">
    <location>
        <begin position="1309"/>
        <end position="1332"/>
    </location>
</feature>
<feature type="region of interest" description="Disordered" evidence="13">
    <location>
        <begin position="2542"/>
        <end position="2578"/>
    </location>
</feature>
<feature type="region of interest" description="Disordered" evidence="13">
    <location>
        <begin position="1688"/>
        <end position="1723"/>
    </location>
</feature>